<feature type="compositionally biased region" description="Low complexity" evidence="2">
    <location>
        <begin position="646"/>
        <end position="664"/>
    </location>
</feature>
<feature type="compositionally biased region" description="Low complexity" evidence="2">
    <location>
        <begin position="1"/>
        <end position="11"/>
    </location>
</feature>
<evidence type="ECO:0000259" key="3">
    <source>
        <dbReference type="Pfam" id="PF13086"/>
    </source>
</evidence>
<accession>A0ABD3RWN0</accession>
<evidence type="ECO:0000313" key="6">
    <source>
        <dbReference type="Proteomes" id="UP001530377"/>
    </source>
</evidence>
<feature type="compositionally biased region" description="Basic residues" evidence="2">
    <location>
        <begin position="635"/>
        <end position="645"/>
    </location>
</feature>
<dbReference type="InterPro" id="IPR041679">
    <property type="entry name" value="DNA2/NAM7-like_C"/>
</dbReference>
<feature type="region of interest" description="Disordered" evidence="2">
    <location>
        <begin position="348"/>
        <end position="374"/>
    </location>
</feature>
<dbReference type="InterPro" id="IPR045055">
    <property type="entry name" value="DNA2/NAM7-like"/>
</dbReference>
<reference evidence="5 6" key="1">
    <citation type="submission" date="2024-10" db="EMBL/GenBank/DDBJ databases">
        <title>Updated reference genomes for cyclostephanoid diatoms.</title>
        <authorList>
            <person name="Roberts W.R."/>
            <person name="Alverson A.J."/>
        </authorList>
    </citation>
    <scope>NUCLEOTIDE SEQUENCE [LARGE SCALE GENOMIC DNA]</scope>
    <source>
        <strain evidence="5 6">AJA228-03</strain>
    </source>
</reference>
<dbReference type="Pfam" id="PF13087">
    <property type="entry name" value="AAA_12"/>
    <property type="match status" value="1"/>
</dbReference>
<feature type="compositionally biased region" description="Gly residues" evidence="2">
    <location>
        <begin position="121"/>
        <end position="137"/>
    </location>
</feature>
<feature type="domain" description="DNA2/NAM7 helicase-like C-terminal" evidence="4">
    <location>
        <begin position="1327"/>
        <end position="1457"/>
    </location>
</feature>
<gene>
    <name evidence="5" type="ORF">ACHAXA_001501</name>
</gene>
<feature type="compositionally biased region" description="Low complexity" evidence="2">
    <location>
        <begin position="77"/>
        <end position="87"/>
    </location>
</feature>
<feature type="region of interest" description="Disordered" evidence="2">
    <location>
        <begin position="490"/>
        <end position="555"/>
    </location>
</feature>
<proteinExistence type="predicted"/>
<feature type="domain" description="DNA2/NAM7 helicase helicase" evidence="3">
    <location>
        <begin position="1242"/>
        <end position="1310"/>
    </location>
</feature>
<dbReference type="PANTHER" id="PTHR10887">
    <property type="entry name" value="DNA2/NAM7 HELICASE FAMILY"/>
    <property type="match status" value="1"/>
</dbReference>
<feature type="region of interest" description="Disordered" evidence="2">
    <location>
        <begin position="624"/>
        <end position="668"/>
    </location>
</feature>
<feature type="compositionally biased region" description="Gly residues" evidence="2">
    <location>
        <begin position="38"/>
        <end position="70"/>
    </location>
</feature>
<feature type="compositionally biased region" description="Acidic residues" evidence="2">
    <location>
        <begin position="490"/>
        <end position="512"/>
    </location>
</feature>
<feature type="compositionally biased region" description="Gly residues" evidence="2">
    <location>
        <begin position="169"/>
        <end position="188"/>
    </location>
</feature>
<evidence type="ECO:0000256" key="1">
    <source>
        <dbReference type="SAM" id="Coils"/>
    </source>
</evidence>
<sequence>MMAEKQQQQQQQPPPASLSKDGGGGGGPTSGRRRGRRGGGGGGGGGVGGGDAGRGGGGDGGAGGGGGGGRSRGRGRGSSSSSTPDGVTINDARPASSTTSTPILPNTAPAAASGAVENRNVGGGSRGGDGGGGGKRNAGGAPPPPPPPPQDSSDGRPSSRRGSGRRGGRVGGGGTRGGGVGRGGGGDGRSSSSSSDACGGGGGGTTAPGERRNESNDDVVVVDGTSLAGTRDGNVPQGGEGRRRRGRGGKASSASSGGDRVVDNDDDNATFATTRISKAGGGGRRRSSGGDDRGGMGGRRNRPSRDDVIVPEGRAATTTISSSASDRAHMFASMEGIGIGTLSLSSFSSSTRRYDDDGDNDDVPYSSWTAPPPPPPVRPGGILFSHHPPGGAFGTAIDYFGIVAPHHPPPPSCGLGVAATAASAFPLPPKSSSFGGGETMADLRGDFGVFSSSERCRIENVNECMEGGGDGYGDGITDQLGVAGLLLDDDDYNDDNNEGEDIDEDVEGEVDGEEHGVNRGSMLHVQSAEYKDDSIDDDVEGNEGEEDATKDDLDGTVTRVLGDTNADSITNGLTSDSGRLRSSSAGLIALPAGFLMDSEGNVLCAPSPKEDDRQVITAAVGGDADVKRGGNVTSSKKKTKRKGANKTKVTTTTSLTDDSDVGTTKTSTSDAIKKLGATEVSIGETTRVQIKQSATTDLSTADDPTIPGGGVDAKVTGAEGASCARKSKKMDPRRGVENDDAAMLRAARHFNKMVRLCVERSDPDGMRKILRDKHNHRFALDSHVLETVLKAYVMAAMFEDALYCLRNCALPGTLSAIQTERILQCLPQNLRNSSAYTAADMINALCIATHFDQPTSRTYFMRIVRGIALEFLEEATSARDRICSAPCERLVRSAYCVVDARLRRGKKPSDLVVEPGRQLGVFIPDTTENRGMQAGDAVSILPYAGPYPMSAESLDRNMIEATVANAAPLVLRLQDKGNMELYRLLTDNVEGNVYRIDKLANRMGFTRQLAAAVSVVSPIENDEDGYPIADRRHPSVELIKAITAMDENIDRVMMAGGNFQPPTNGRGGLGREQTSIAAICSRAVPWSAFDRGCDYDDDSGQESIRSESFLALEKYGALEGLNVSQRLAVQGAASNRLTLVQGPPGTGKTAVAIRILQHWARVAQARVRPGGDPSPILATSDSNIAVDNLVEGCANVGLRVVRLGRPEAIRPELLQYCIDRSPADNSKGGGGVIPASLMKEKMKILKNAQVVCCTCIGSGGDILDSMIFERVMVDEATQATEPAVLVPLARGCRQLVLVGDHCQLPPTVLSTRAEEEGLGVPLFSRMEFPVAFIPIIDSVEIDDGVSKANEAEALEVCHAVVQLLEGGQCTVSDIAVVTPYAAQVRLIRRQLRNLLPQGPPFVEVSSTDGFQGREKEAVIFSAVRSNSYGAVGFVSDWRRINVSFTRARRALIVVGNPDTLRRGDPDTFGAWLQWADAHGVNMMSPGKPRGRYEPEVLRKVRGGTTAAEMLKDVLNRQQAQLKSAEQQQARAVVNAAGHIMGKEADKAATNGSPQTLKDDLAMLENTDGCWDDSDDDILGTHNHTTYRSQDDTKSGISDHELSVEPLDAWDL</sequence>
<feature type="domain" description="DNA2/NAM7 helicase helicase" evidence="3">
    <location>
        <begin position="1121"/>
        <end position="1221"/>
    </location>
</feature>
<dbReference type="Gene3D" id="3.40.50.300">
    <property type="entry name" value="P-loop containing nucleotide triphosphate hydrolases"/>
    <property type="match status" value="2"/>
</dbReference>
<dbReference type="SUPFAM" id="SSF52540">
    <property type="entry name" value="P-loop containing nucleoside triphosphate hydrolases"/>
    <property type="match status" value="1"/>
</dbReference>
<feature type="compositionally biased region" description="Low complexity" evidence="2">
    <location>
        <begin position="315"/>
        <end position="324"/>
    </location>
</feature>
<feature type="compositionally biased region" description="Pro residues" evidence="2">
    <location>
        <begin position="141"/>
        <end position="150"/>
    </location>
</feature>
<comment type="caution">
    <text evidence="5">The sequence shown here is derived from an EMBL/GenBank/DDBJ whole genome shotgun (WGS) entry which is preliminary data.</text>
</comment>
<evidence type="ECO:0000259" key="4">
    <source>
        <dbReference type="Pfam" id="PF13087"/>
    </source>
</evidence>
<evidence type="ECO:0000313" key="5">
    <source>
        <dbReference type="EMBL" id="KAL3816598.1"/>
    </source>
</evidence>
<dbReference type="Proteomes" id="UP001530377">
    <property type="component" value="Unassembled WGS sequence"/>
</dbReference>
<organism evidence="5 6">
    <name type="scientific">Cyclostephanos tholiformis</name>
    <dbReference type="NCBI Taxonomy" id="382380"/>
    <lineage>
        <taxon>Eukaryota</taxon>
        <taxon>Sar</taxon>
        <taxon>Stramenopiles</taxon>
        <taxon>Ochrophyta</taxon>
        <taxon>Bacillariophyta</taxon>
        <taxon>Coscinodiscophyceae</taxon>
        <taxon>Thalassiosirophycidae</taxon>
        <taxon>Stephanodiscales</taxon>
        <taxon>Stephanodiscaceae</taxon>
        <taxon>Cyclostephanos</taxon>
    </lineage>
</organism>
<dbReference type="InterPro" id="IPR047187">
    <property type="entry name" value="SF1_C_Upf1"/>
</dbReference>
<dbReference type="Pfam" id="PF13086">
    <property type="entry name" value="AAA_11"/>
    <property type="match status" value="2"/>
</dbReference>
<dbReference type="InterPro" id="IPR041677">
    <property type="entry name" value="DNA2/NAM7_AAA_11"/>
</dbReference>
<evidence type="ECO:0000256" key="2">
    <source>
        <dbReference type="SAM" id="MobiDB-lite"/>
    </source>
</evidence>
<dbReference type="InterPro" id="IPR027417">
    <property type="entry name" value="P-loop_NTPase"/>
</dbReference>
<feature type="region of interest" description="Disordered" evidence="2">
    <location>
        <begin position="1"/>
        <end position="324"/>
    </location>
</feature>
<keyword evidence="6" id="KW-1185">Reference proteome</keyword>
<feature type="compositionally biased region" description="Basic residues" evidence="2">
    <location>
        <begin position="158"/>
        <end position="168"/>
    </location>
</feature>
<feature type="compositionally biased region" description="Acidic residues" evidence="2">
    <location>
        <begin position="534"/>
        <end position="549"/>
    </location>
</feature>
<dbReference type="PANTHER" id="PTHR10887:SF495">
    <property type="entry name" value="HELICASE SENATAXIN ISOFORM X1-RELATED"/>
    <property type="match status" value="1"/>
</dbReference>
<feature type="coiled-coil region" evidence="1">
    <location>
        <begin position="1507"/>
        <end position="1534"/>
    </location>
</feature>
<dbReference type="CDD" id="cd18808">
    <property type="entry name" value="SF1_C_Upf1"/>
    <property type="match status" value="1"/>
</dbReference>
<protein>
    <submittedName>
        <fullName evidence="5">Uncharacterized protein</fullName>
    </submittedName>
</protein>
<keyword evidence="1" id="KW-0175">Coiled coil</keyword>
<feature type="compositionally biased region" description="Low complexity" evidence="2">
    <location>
        <begin position="250"/>
        <end position="259"/>
    </location>
</feature>
<name>A0ABD3RWN0_9STRA</name>
<feature type="compositionally biased region" description="Polar residues" evidence="2">
    <location>
        <begin position="95"/>
        <end position="104"/>
    </location>
</feature>
<feature type="region of interest" description="Disordered" evidence="2">
    <location>
        <begin position="693"/>
        <end position="713"/>
    </location>
</feature>
<dbReference type="EMBL" id="JALLPB020000141">
    <property type="protein sequence ID" value="KAL3816598.1"/>
    <property type="molecule type" value="Genomic_DNA"/>
</dbReference>